<evidence type="ECO:0000256" key="1">
    <source>
        <dbReference type="ARBA" id="ARBA00005254"/>
    </source>
</evidence>
<dbReference type="Gene3D" id="1.10.12.10">
    <property type="entry name" value="Lyase 2-enoyl-coa Hydratase, Chain A, domain 2"/>
    <property type="match status" value="1"/>
</dbReference>
<dbReference type="InterPro" id="IPR018376">
    <property type="entry name" value="Enoyl-CoA_hyd/isom_CS"/>
</dbReference>
<dbReference type="EMBL" id="PYUC01000002">
    <property type="protein sequence ID" value="PTB22000.1"/>
    <property type="molecule type" value="Genomic_DNA"/>
</dbReference>
<sequence>MQQESDVIFAIEGAIATITLNRTARHNALTTGMLDDIDRYVANVERNDKVRVLKFASNSQRFFCSGADINEWGDIDPQQMGTRFIRDGNRVFRRIAELDKPTIAVLSGSALGGGLELALACDFRYASVDARIGFPEAAVGAIPGWMGCARLSELVGATRTRELILLGEPVGAAIAAQWGIVNEALAADALSARVDAVCATLQKRSTTSLSVGKRLVRMMESGQHEYAHELAASVCKASPDAAEGVAAFREKRHANFG</sequence>
<comment type="similarity">
    <text evidence="1 3">Belongs to the enoyl-CoA hydratase/isomerase family.</text>
</comment>
<comment type="caution">
    <text evidence="4">The sequence shown here is derived from an EMBL/GenBank/DDBJ whole genome shotgun (WGS) entry which is preliminary data.</text>
</comment>
<evidence type="ECO:0000313" key="4">
    <source>
        <dbReference type="EMBL" id="PTB22000.1"/>
    </source>
</evidence>
<dbReference type="PANTHER" id="PTHR11941:SF54">
    <property type="entry name" value="ENOYL-COA HYDRATASE, MITOCHONDRIAL"/>
    <property type="match status" value="1"/>
</dbReference>
<evidence type="ECO:0000313" key="5">
    <source>
        <dbReference type="Proteomes" id="UP000240638"/>
    </source>
</evidence>
<name>A0A2T3XZP7_9BURK</name>
<dbReference type="InterPro" id="IPR001753">
    <property type="entry name" value="Enoyl-CoA_hydra/iso"/>
</dbReference>
<keyword evidence="2" id="KW-0456">Lyase</keyword>
<dbReference type="Pfam" id="PF00378">
    <property type="entry name" value="ECH_1"/>
    <property type="match status" value="1"/>
</dbReference>
<proteinExistence type="inferred from homology"/>
<evidence type="ECO:0000256" key="2">
    <source>
        <dbReference type="ARBA" id="ARBA00023239"/>
    </source>
</evidence>
<dbReference type="InterPro" id="IPR029045">
    <property type="entry name" value="ClpP/crotonase-like_dom_sf"/>
</dbReference>
<protein>
    <submittedName>
        <fullName evidence="4">Enoyl-CoA hydratase/isomerase family protein</fullName>
    </submittedName>
</protein>
<dbReference type="GO" id="GO:0016853">
    <property type="term" value="F:isomerase activity"/>
    <property type="evidence" value="ECO:0007669"/>
    <property type="project" value="UniProtKB-KW"/>
</dbReference>
<evidence type="ECO:0000256" key="3">
    <source>
        <dbReference type="RuleBase" id="RU003707"/>
    </source>
</evidence>
<gene>
    <name evidence="4" type="ORF">C9I57_05135</name>
</gene>
<dbReference type="CDD" id="cd06558">
    <property type="entry name" value="crotonase-like"/>
    <property type="match status" value="1"/>
</dbReference>
<dbReference type="GO" id="GO:0006635">
    <property type="term" value="P:fatty acid beta-oxidation"/>
    <property type="evidence" value="ECO:0007669"/>
    <property type="project" value="TreeGrafter"/>
</dbReference>
<dbReference type="Gene3D" id="3.90.226.10">
    <property type="entry name" value="2-enoyl-CoA Hydratase, Chain A, domain 1"/>
    <property type="match status" value="1"/>
</dbReference>
<dbReference type="InterPro" id="IPR014748">
    <property type="entry name" value="Enoyl-CoA_hydra_C"/>
</dbReference>
<accession>A0A2T3XZP7</accession>
<organism evidence="4 5">
    <name type="scientific">Trinickia symbiotica</name>
    <dbReference type="NCBI Taxonomy" id="863227"/>
    <lineage>
        <taxon>Bacteria</taxon>
        <taxon>Pseudomonadati</taxon>
        <taxon>Pseudomonadota</taxon>
        <taxon>Betaproteobacteria</taxon>
        <taxon>Burkholderiales</taxon>
        <taxon>Burkholderiaceae</taxon>
        <taxon>Trinickia</taxon>
    </lineage>
</organism>
<dbReference type="AlphaFoldDB" id="A0A2T3XZP7"/>
<dbReference type="SUPFAM" id="SSF52096">
    <property type="entry name" value="ClpP/crotonase"/>
    <property type="match status" value="1"/>
</dbReference>
<dbReference type="PROSITE" id="PS00166">
    <property type="entry name" value="ENOYL_COA_HYDRATASE"/>
    <property type="match status" value="1"/>
</dbReference>
<reference evidence="4 5" key="1">
    <citation type="submission" date="2018-03" db="EMBL/GenBank/DDBJ databases">
        <title>Whole genome analyses suggest that Burkholderia sensu lato contains two further novel genera in the rhizoxinica-symbiotica group Mycetohabitans gen. nov., and Trinickia gen. nov.: implications for the evolution of diazotrophy and nodulation in the Burkholderiaceae.</title>
        <authorList>
            <person name="Estrada De Los Santos P."/>
            <person name="Palmer M."/>
            <person name="Chavez-Ramirez B."/>
            <person name="Steenkamp E.T."/>
            <person name="Hirsch A.M."/>
            <person name="Manyaka P."/>
            <person name="Maluk M."/>
            <person name="Lafos M."/>
            <person name="Crook M."/>
            <person name="Gross E."/>
            <person name="Simon M.F."/>
            <person name="Bueno Dos Reis Junior F."/>
            <person name="Poole P.S."/>
            <person name="Venter S.N."/>
            <person name="James E.K."/>
        </authorList>
    </citation>
    <scope>NUCLEOTIDE SEQUENCE [LARGE SCALE GENOMIC DNA]</scope>
    <source>
        <strain evidence="4 5">JPY-366</strain>
    </source>
</reference>
<keyword evidence="4" id="KW-0413">Isomerase</keyword>
<dbReference type="GO" id="GO:0016829">
    <property type="term" value="F:lyase activity"/>
    <property type="evidence" value="ECO:0007669"/>
    <property type="project" value="UniProtKB-KW"/>
</dbReference>
<dbReference type="PANTHER" id="PTHR11941">
    <property type="entry name" value="ENOYL-COA HYDRATASE-RELATED"/>
    <property type="match status" value="1"/>
</dbReference>
<dbReference type="Proteomes" id="UP000240638">
    <property type="component" value="Unassembled WGS sequence"/>
</dbReference>